<dbReference type="Pfam" id="PF00047">
    <property type="entry name" value="ig"/>
    <property type="match status" value="1"/>
</dbReference>
<keyword evidence="1" id="KW-0393">Immunoglobulin domain</keyword>
<sequence length="169" mass="18866">QTAGTLIIEDATTSGVYSCIASNKIGTERRDISFLVSDVANGFHITLDKVPKEGDNMTLTCSVNKYLYTNISWVLRRRVGNRTIDHSISKQRSATTTEYSTILTVTVHNATQADSGVYECRATNTYSGDTVSQSKEIFITGEHLARRTHFSRTSKQRRKHYATESRAAH</sequence>
<evidence type="ECO:0000313" key="5">
    <source>
        <dbReference type="Proteomes" id="UP001162483"/>
    </source>
</evidence>
<protein>
    <recommendedName>
        <fullName evidence="3">Ig-like domain-containing protein</fullName>
    </recommendedName>
</protein>
<dbReference type="InterPro" id="IPR050958">
    <property type="entry name" value="Cell_Adh-Cytoskel_Orgn"/>
</dbReference>
<gene>
    <name evidence="4" type="ORF">SPARVUS_LOCUS4779156</name>
</gene>
<dbReference type="InterPro" id="IPR013151">
    <property type="entry name" value="Immunoglobulin_dom"/>
</dbReference>
<dbReference type="Proteomes" id="UP001162483">
    <property type="component" value="Unassembled WGS sequence"/>
</dbReference>
<dbReference type="PANTHER" id="PTHR45080:SF32">
    <property type="entry name" value="MAM DOMAIN CONTAINING GLYCOSYLPHOSPHATIDYLINOSITOL ANCHOR 1"/>
    <property type="match status" value="1"/>
</dbReference>
<evidence type="ECO:0000256" key="1">
    <source>
        <dbReference type="ARBA" id="ARBA00023319"/>
    </source>
</evidence>
<dbReference type="InterPro" id="IPR007110">
    <property type="entry name" value="Ig-like_dom"/>
</dbReference>
<keyword evidence="5" id="KW-1185">Reference proteome</keyword>
<dbReference type="SUPFAM" id="SSF48726">
    <property type="entry name" value="Immunoglobulin"/>
    <property type="match status" value="1"/>
</dbReference>
<proteinExistence type="predicted"/>
<dbReference type="InterPro" id="IPR003599">
    <property type="entry name" value="Ig_sub"/>
</dbReference>
<evidence type="ECO:0000259" key="3">
    <source>
        <dbReference type="PROSITE" id="PS50835"/>
    </source>
</evidence>
<dbReference type="Gene3D" id="2.60.40.10">
    <property type="entry name" value="Immunoglobulins"/>
    <property type="match status" value="2"/>
</dbReference>
<feature type="non-terminal residue" evidence="4">
    <location>
        <position position="1"/>
    </location>
</feature>
<dbReference type="EMBL" id="CATNWA010009329">
    <property type="protein sequence ID" value="CAI9557845.1"/>
    <property type="molecule type" value="Genomic_DNA"/>
</dbReference>
<feature type="compositionally biased region" description="Basic residues" evidence="2">
    <location>
        <begin position="149"/>
        <end position="160"/>
    </location>
</feature>
<evidence type="ECO:0000256" key="2">
    <source>
        <dbReference type="SAM" id="MobiDB-lite"/>
    </source>
</evidence>
<feature type="region of interest" description="Disordered" evidence="2">
    <location>
        <begin position="149"/>
        <end position="169"/>
    </location>
</feature>
<comment type="caution">
    <text evidence="4">The sequence shown here is derived from an EMBL/GenBank/DDBJ whole genome shotgun (WGS) entry which is preliminary data.</text>
</comment>
<dbReference type="SMART" id="SM00408">
    <property type="entry name" value="IGc2"/>
    <property type="match status" value="1"/>
</dbReference>
<dbReference type="InterPro" id="IPR003598">
    <property type="entry name" value="Ig_sub2"/>
</dbReference>
<reference evidence="4" key="1">
    <citation type="submission" date="2023-05" db="EMBL/GenBank/DDBJ databases">
        <authorList>
            <person name="Stuckert A."/>
        </authorList>
    </citation>
    <scope>NUCLEOTIDE SEQUENCE</scope>
</reference>
<feature type="domain" description="Ig-like" evidence="3">
    <location>
        <begin position="53"/>
        <end position="138"/>
    </location>
</feature>
<dbReference type="InterPro" id="IPR013783">
    <property type="entry name" value="Ig-like_fold"/>
</dbReference>
<name>A0ABN9CCQ2_9NEOB</name>
<evidence type="ECO:0000313" key="4">
    <source>
        <dbReference type="EMBL" id="CAI9557845.1"/>
    </source>
</evidence>
<dbReference type="PROSITE" id="PS50835">
    <property type="entry name" value="IG_LIKE"/>
    <property type="match status" value="1"/>
</dbReference>
<dbReference type="SMART" id="SM00409">
    <property type="entry name" value="IG"/>
    <property type="match status" value="1"/>
</dbReference>
<accession>A0ABN9CCQ2</accession>
<organism evidence="4 5">
    <name type="scientific">Staurois parvus</name>
    <dbReference type="NCBI Taxonomy" id="386267"/>
    <lineage>
        <taxon>Eukaryota</taxon>
        <taxon>Metazoa</taxon>
        <taxon>Chordata</taxon>
        <taxon>Craniata</taxon>
        <taxon>Vertebrata</taxon>
        <taxon>Euteleostomi</taxon>
        <taxon>Amphibia</taxon>
        <taxon>Batrachia</taxon>
        <taxon>Anura</taxon>
        <taxon>Neobatrachia</taxon>
        <taxon>Ranoidea</taxon>
        <taxon>Ranidae</taxon>
        <taxon>Staurois</taxon>
    </lineage>
</organism>
<dbReference type="PANTHER" id="PTHR45080">
    <property type="entry name" value="CONTACTIN 5"/>
    <property type="match status" value="1"/>
</dbReference>
<dbReference type="InterPro" id="IPR036179">
    <property type="entry name" value="Ig-like_dom_sf"/>
</dbReference>